<keyword evidence="1" id="KW-0812">Transmembrane</keyword>
<sequence>MDVTFLMDYLSPIVVGICLMVGFTIKIAVPAIPNRLIPLIAMLCGLFLSIIINLPSVDVEIILKGMFSGLASTGLYEMLRNLLYPNSSEGG</sequence>
<name>A0A7G9GHF7_9FIRM</name>
<dbReference type="Pfam" id="PF16079">
    <property type="entry name" value="Phage_holin_5_2"/>
    <property type="match status" value="1"/>
</dbReference>
<accession>A0A7G9GHF7</accession>
<feature type="transmembrane region" description="Helical" evidence="1">
    <location>
        <begin position="6"/>
        <end position="29"/>
    </location>
</feature>
<proteinExistence type="predicted"/>
<keyword evidence="3" id="KW-1185">Reference proteome</keyword>
<evidence type="ECO:0000256" key="1">
    <source>
        <dbReference type="SAM" id="Phobius"/>
    </source>
</evidence>
<dbReference type="InterPro" id="IPR032111">
    <property type="entry name" value="Clostridium_phage_holin"/>
</dbReference>
<evidence type="ECO:0000313" key="3">
    <source>
        <dbReference type="Proteomes" id="UP000515860"/>
    </source>
</evidence>
<dbReference type="KEGG" id="whj:H9Q79_08245"/>
<keyword evidence="1" id="KW-0472">Membrane</keyword>
<dbReference type="Proteomes" id="UP000515860">
    <property type="component" value="Chromosome"/>
</dbReference>
<reference evidence="2 3" key="1">
    <citation type="submission" date="2020-08" db="EMBL/GenBank/DDBJ databases">
        <authorList>
            <person name="Liu C."/>
            <person name="Sun Q."/>
        </authorList>
    </citation>
    <scope>NUCLEOTIDE SEQUENCE [LARGE SCALE GENOMIC DNA]</scope>
    <source>
        <strain evidence="2 3">NSJ-29</strain>
    </source>
</reference>
<organism evidence="2 3">
    <name type="scientific">Wansuia hejianensis</name>
    <dbReference type="NCBI Taxonomy" id="2763667"/>
    <lineage>
        <taxon>Bacteria</taxon>
        <taxon>Bacillati</taxon>
        <taxon>Bacillota</taxon>
        <taxon>Clostridia</taxon>
        <taxon>Lachnospirales</taxon>
        <taxon>Lachnospiraceae</taxon>
        <taxon>Wansuia</taxon>
    </lineage>
</organism>
<dbReference type="AlphaFoldDB" id="A0A7G9GHF7"/>
<keyword evidence="1" id="KW-1133">Transmembrane helix</keyword>
<gene>
    <name evidence="2" type="ORF">H9Q79_08245</name>
</gene>
<feature type="transmembrane region" description="Helical" evidence="1">
    <location>
        <begin position="36"/>
        <end position="55"/>
    </location>
</feature>
<dbReference type="RefSeq" id="WP_118648656.1">
    <property type="nucleotide sequence ID" value="NZ_CP060635.1"/>
</dbReference>
<dbReference type="EMBL" id="CP060635">
    <property type="protein sequence ID" value="QNM10239.1"/>
    <property type="molecule type" value="Genomic_DNA"/>
</dbReference>
<evidence type="ECO:0000313" key="2">
    <source>
        <dbReference type="EMBL" id="QNM10239.1"/>
    </source>
</evidence>
<protein>
    <submittedName>
        <fullName evidence="2">Holin</fullName>
    </submittedName>
</protein>